<feature type="compositionally biased region" description="Polar residues" evidence="1">
    <location>
        <begin position="45"/>
        <end position="57"/>
    </location>
</feature>
<reference evidence="2 3" key="1">
    <citation type="submission" date="2017-06" db="EMBL/GenBank/DDBJ databases">
        <title>Ant-infecting Ophiocordyceps genomes reveal a high diversity of potential behavioral manipulation genes and a possible major role for enterotoxins.</title>
        <authorList>
            <person name="De Bekker C."/>
            <person name="Evans H.C."/>
            <person name="Brachmann A."/>
            <person name="Hughes D.P."/>
        </authorList>
    </citation>
    <scope>NUCLEOTIDE SEQUENCE [LARGE SCALE GENOMIC DNA]</scope>
    <source>
        <strain evidence="2 3">Map64</strain>
    </source>
</reference>
<keyword evidence="3" id="KW-1185">Reference proteome</keyword>
<dbReference type="STRING" id="1399860.A0A2C5Y2C9"/>
<gene>
    <name evidence="2" type="ORF">CDD81_8151</name>
</gene>
<evidence type="ECO:0000313" key="3">
    <source>
        <dbReference type="Proteomes" id="UP000226192"/>
    </source>
</evidence>
<protein>
    <submittedName>
        <fullName evidence="2">Uncharacterized protein</fullName>
    </submittedName>
</protein>
<dbReference type="Proteomes" id="UP000226192">
    <property type="component" value="Unassembled WGS sequence"/>
</dbReference>
<organism evidence="2 3">
    <name type="scientific">Ophiocordyceps australis</name>
    <dbReference type="NCBI Taxonomy" id="1399860"/>
    <lineage>
        <taxon>Eukaryota</taxon>
        <taxon>Fungi</taxon>
        <taxon>Dikarya</taxon>
        <taxon>Ascomycota</taxon>
        <taxon>Pezizomycotina</taxon>
        <taxon>Sordariomycetes</taxon>
        <taxon>Hypocreomycetidae</taxon>
        <taxon>Hypocreales</taxon>
        <taxon>Ophiocordycipitaceae</taxon>
        <taxon>Ophiocordyceps</taxon>
    </lineage>
</organism>
<dbReference type="AlphaFoldDB" id="A0A2C5Y2C9"/>
<evidence type="ECO:0000256" key="1">
    <source>
        <dbReference type="SAM" id="MobiDB-lite"/>
    </source>
</evidence>
<proteinExistence type="predicted"/>
<feature type="region of interest" description="Disordered" evidence="1">
    <location>
        <begin position="1"/>
        <end position="61"/>
    </location>
</feature>
<dbReference type="Pfam" id="PF17242">
    <property type="entry name" value="DUF5315"/>
    <property type="match status" value="1"/>
</dbReference>
<dbReference type="OrthoDB" id="4158841at2759"/>
<feature type="compositionally biased region" description="Polar residues" evidence="1">
    <location>
        <begin position="1"/>
        <end position="15"/>
    </location>
</feature>
<evidence type="ECO:0000313" key="2">
    <source>
        <dbReference type="EMBL" id="PHH61570.1"/>
    </source>
</evidence>
<dbReference type="EMBL" id="NJET01000099">
    <property type="protein sequence ID" value="PHH61570.1"/>
    <property type="molecule type" value="Genomic_DNA"/>
</dbReference>
<sequence>MTASQPADNRGNNQEADGRTLAESLSKTRSKQRVPPPRLFLRPSPGTSHVSLPSILSSGAPALGYHNGERLGSGNDGNATLNPGLIAPVSLERGKRALQTAGSTRSTDRTDALWAEMQATLEEVELSASGDTHVFGPGHDGKLAELRKAQIELAHACAKYKVDDSTLPTGGNLATEDEPQEPDILLAREKRREANNEYFRCVNEGVVAVVAKLEDVAVAMREVEKESKEVWSEGTA</sequence>
<comment type="caution">
    <text evidence="2">The sequence shown here is derived from an EMBL/GenBank/DDBJ whole genome shotgun (WGS) entry which is preliminary data.</text>
</comment>
<accession>A0A2C5Y2C9</accession>
<name>A0A2C5Y2C9_9HYPO</name>